<evidence type="ECO:0000256" key="7">
    <source>
        <dbReference type="ARBA" id="ARBA00022989"/>
    </source>
</evidence>
<sequence>MWLLVFVGSLASAGTLVSAKCPTEISPKSVVVEYGHSFSVNCSSSSNEITGMGWESKLNGIPLTERVTVLTLVIPSVSLWKLSPQCYVNLNDNTQCTERLPVTVYKMPDSVSMPQPSPSGSMAEGEKRRLRCDVTNVAPARNLSVLFHKGNKIVSTNTFSVASLEPVNVSAVYDLIAHKDDNGARIWCEAKLNFLTPGLQNTSKLSAPQEVIVQYPPTFDQPENETLEVPAVDKIILNCSATGHPAPVYSWHSPPPVRQTDMNPNKNQLILTRSHQFPGPYSCTASNPKGTTTKYFTLVEAPRNRTTFAAIVGALGLLGVVLFLTGLYFVKADGTCSLNKGSYQPTSSGPV</sequence>
<evidence type="ECO:0000256" key="8">
    <source>
        <dbReference type="ARBA" id="ARBA00023136"/>
    </source>
</evidence>
<evidence type="ECO:0000256" key="13">
    <source>
        <dbReference type="SAM" id="SignalP"/>
    </source>
</evidence>
<dbReference type="Proteomes" id="UP001153269">
    <property type="component" value="Unassembled WGS sequence"/>
</dbReference>
<evidence type="ECO:0000313" key="15">
    <source>
        <dbReference type="EMBL" id="CAB1454198.1"/>
    </source>
</evidence>
<evidence type="ECO:0000256" key="2">
    <source>
        <dbReference type="ARBA" id="ARBA00005925"/>
    </source>
</evidence>
<evidence type="ECO:0000256" key="9">
    <source>
        <dbReference type="ARBA" id="ARBA00023157"/>
    </source>
</evidence>
<keyword evidence="9" id="KW-1015">Disulfide bond</keyword>
<comment type="caution">
    <text evidence="15">The sequence shown here is derived from an EMBL/GenBank/DDBJ whole genome shotgun (WGS) entry which is preliminary data.</text>
</comment>
<dbReference type="PANTHER" id="PTHR13771:SF9">
    <property type="entry name" value="INTERCELLULAR ADHESION MOLECULE 5"/>
    <property type="match status" value="1"/>
</dbReference>
<dbReference type="InterPro" id="IPR047012">
    <property type="entry name" value="ICAM_VCAM"/>
</dbReference>
<evidence type="ECO:0000256" key="3">
    <source>
        <dbReference type="ARBA" id="ARBA00022692"/>
    </source>
</evidence>
<dbReference type="GO" id="GO:0098609">
    <property type="term" value="P:cell-cell adhesion"/>
    <property type="evidence" value="ECO:0007669"/>
    <property type="project" value="InterPro"/>
</dbReference>
<keyword evidence="7 12" id="KW-1133">Transmembrane helix</keyword>
<dbReference type="PRINTS" id="PR01472">
    <property type="entry name" value="ICAMVCAM1"/>
</dbReference>
<gene>
    <name evidence="15" type="ORF">PLEPLA_LOCUS41960</name>
</gene>
<keyword evidence="11" id="KW-0393">Immunoglobulin domain</keyword>
<dbReference type="GO" id="GO:0005886">
    <property type="term" value="C:plasma membrane"/>
    <property type="evidence" value="ECO:0007669"/>
    <property type="project" value="TreeGrafter"/>
</dbReference>
<dbReference type="GO" id="GO:0005178">
    <property type="term" value="F:integrin binding"/>
    <property type="evidence" value="ECO:0007669"/>
    <property type="project" value="InterPro"/>
</dbReference>
<dbReference type="Pfam" id="PF13927">
    <property type="entry name" value="Ig_3"/>
    <property type="match status" value="1"/>
</dbReference>
<evidence type="ECO:0000256" key="1">
    <source>
        <dbReference type="ARBA" id="ARBA00004479"/>
    </source>
</evidence>
<evidence type="ECO:0000256" key="10">
    <source>
        <dbReference type="ARBA" id="ARBA00023180"/>
    </source>
</evidence>
<accession>A0A9N7Z3E8</accession>
<keyword evidence="10" id="KW-0325">Glycoprotein</keyword>
<feature type="signal peptide" evidence="13">
    <location>
        <begin position="1"/>
        <end position="19"/>
    </location>
</feature>
<keyword evidence="6" id="KW-0130">Cell adhesion</keyword>
<reference evidence="15" key="1">
    <citation type="submission" date="2020-03" db="EMBL/GenBank/DDBJ databases">
        <authorList>
            <person name="Weist P."/>
        </authorList>
    </citation>
    <scope>NUCLEOTIDE SEQUENCE</scope>
</reference>
<dbReference type="InterPro" id="IPR013783">
    <property type="entry name" value="Ig-like_fold"/>
</dbReference>
<evidence type="ECO:0000313" key="16">
    <source>
        <dbReference type="Proteomes" id="UP001153269"/>
    </source>
</evidence>
<dbReference type="AlphaFoldDB" id="A0A9N7Z3E8"/>
<keyword evidence="8 12" id="KW-0472">Membrane</keyword>
<dbReference type="Gene3D" id="2.60.40.10">
    <property type="entry name" value="Immunoglobulins"/>
    <property type="match status" value="3"/>
</dbReference>
<keyword evidence="5" id="KW-0677">Repeat</keyword>
<evidence type="ECO:0000259" key="14">
    <source>
        <dbReference type="PROSITE" id="PS50835"/>
    </source>
</evidence>
<evidence type="ECO:0000256" key="5">
    <source>
        <dbReference type="ARBA" id="ARBA00022737"/>
    </source>
</evidence>
<protein>
    <recommendedName>
        <fullName evidence="14">Ig-like domain-containing protein</fullName>
    </recommendedName>
</protein>
<comment type="similarity">
    <text evidence="2">Belongs to the immunoglobulin superfamily. ICAM family.</text>
</comment>
<dbReference type="InterPro" id="IPR007110">
    <property type="entry name" value="Ig-like_dom"/>
</dbReference>
<evidence type="ECO:0000256" key="12">
    <source>
        <dbReference type="SAM" id="Phobius"/>
    </source>
</evidence>
<organism evidence="15 16">
    <name type="scientific">Pleuronectes platessa</name>
    <name type="common">European plaice</name>
    <dbReference type="NCBI Taxonomy" id="8262"/>
    <lineage>
        <taxon>Eukaryota</taxon>
        <taxon>Metazoa</taxon>
        <taxon>Chordata</taxon>
        <taxon>Craniata</taxon>
        <taxon>Vertebrata</taxon>
        <taxon>Euteleostomi</taxon>
        <taxon>Actinopterygii</taxon>
        <taxon>Neopterygii</taxon>
        <taxon>Teleostei</taxon>
        <taxon>Neoteleostei</taxon>
        <taxon>Acanthomorphata</taxon>
        <taxon>Carangaria</taxon>
        <taxon>Pleuronectiformes</taxon>
        <taxon>Pleuronectoidei</taxon>
        <taxon>Pleuronectidae</taxon>
        <taxon>Pleuronectes</taxon>
    </lineage>
</organism>
<keyword evidence="3 12" id="KW-0812">Transmembrane</keyword>
<evidence type="ECO:0000256" key="6">
    <source>
        <dbReference type="ARBA" id="ARBA00022889"/>
    </source>
</evidence>
<dbReference type="InterPro" id="IPR013768">
    <property type="entry name" value="ICAM_N"/>
</dbReference>
<feature type="transmembrane region" description="Helical" evidence="12">
    <location>
        <begin position="308"/>
        <end position="330"/>
    </location>
</feature>
<evidence type="ECO:0000256" key="4">
    <source>
        <dbReference type="ARBA" id="ARBA00022729"/>
    </source>
</evidence>
<keyword evidence="4 13" id="KW-0732">Signal</keyword>
<name>A0A9N7Z3E8_PLEPL</name>
<comment type="subcellular location">
    <subcellularLocation>
        <location evidence="1">Membrane</location>
        <topology evidence="1">Single-pass type I membrane protein</topology>
    </subcellularLocation>
</comment>
<dbReference type="SUPFAM" id="SSF48726">
    <property type="entry name" value="Immunoglobulin"/>
    <property type="match status" value="3"/>
</dbReference>
<proteinExistence type="inferred from homology"/>
<dbReference type="InterPro" id="IPR003987">
    <property type="entry name" value="ICAM_VCAM_N"/>
</dbReference>
<dbReference type="Pfam" id="PF03921">
    <property type="entry name" value="ICAM_N"/>
    <property type="match status" value="1"/>
</dbReference>
<dbReference type="PANTHER" id="PTHR13771">
    <property type="entry name" value="INTERCELLULAR ADHESION MOLECULE"/>
    <property type="match status" value="1"/>
</dbReference>
<dbReference type="InterPro" id="IPR036179">
    <property type="entry name" value="Ig-like_dom_sf"/>
</dbReference>
<keyword evidence="16" id="KW-1185">Reference proteome</keyword>
<feature type="chain" id="PRO_5040198486" description="Ig-like domain-containing protein" evidence="13">
    <location>
        <begin position="20"/>
        <end position="351"/>
    </location>
</feature>
<dbReference type="EMBL" id="CADEAL010004202">
    <property type="protein sequence ID" value="CAB1454198.1"/>
    <property type="molecule type" value="Genomic_DNA"/>
</dbReference>
<evidence type="ECO:0000256" key="11">
    <source>
        <dbReference type="ARBA" id="ARBA00023319"/>
    </source>
</evidence>
<feature type="domain" description="Ig-like" evidence="14">
    <location>
        <begin position="208"/>
        <end position="297"/>
    </location>
</feature>
<dbReference type="PROSITE" id="PS50835">
    <property type="entry name" value="IG_LIKE"/>
    <property type="match status" value="1"/>
</dbReference>